<gene>
    <name evidence="2" type="ORF">SAMN05216252_10133</name>
</gene>
<evidence type="ECO:0000256" key="1">
    <source>
        <dbReference type="SAM" id="Phobius"/>
    </source>
</evidence>
<evidence type="ECO:0000313" key="3">
    <source>
        <dbReference type="Proteomes" id="UP000198280"/>
    </source>
</evidence>
<accession>A0A238Z7T0</accession>
<sequence>MLFAAGARLVMLGYLATMDMESGLGLRDNTAPMVVYLCALAALLAAGGVAVAVRRSRAARGAALCLAALLAWRTYTVGPVLHCWSYDAVSRADDGSYLCYDR</sequence>
<keyword evidence="3" id="KW-1185">Reference proteome</keyword>
<dbReference type="EMBL" id="FZOF01000001">
    <property type="protein sequence ID" value="SNR78903.1"/>
    <property type="molecule type" value="Genomic_DNA"/>
</dbReference>
<keyword evidence="1" id="KW-1133">Transmembrane helix</keyword>
<protein>
    <submittedName>
        <fullName evidence="2">Uncharacterized protein</fullName>
    </submittedName>
</protein>
<keyword evidence="1" id="KW-0472">Membrane</keyword>
<organism evidence="2 3">
    <name type="scientific">Actinacidiphila glaucinigra</name>
    <dbReference type="NCBI Taxonomy" id="235986"/>
    <lineage>
        <taxon>Bacteria</taxon>
        <taxon>Bacillati</taxon>
        <taxon>Actinomycetota</taxon>
        <taxon>Actinomycetes</taxon>
        <taxon>Kitasatosporales</taxon>
        <taxon>Streptomycetaceae</taxon>
        <taxon>Actinacidiphila</taxon>
    </lineage>
</organism>
<dbReference type="Proteomes" id="UP000198280">
    <property type="component" value="Unassembled WGS sequence"/>
</dbReference>
<dbReference type="AlphaFoldDB" id="A0A238Z7T0"/>
<evidence type="ECO:0000313" key="2">
    <source>
        <dbReference type="EMBL" id="SNR78903.1"/>
    </source>
</evidence>
<feature type="transmembrane region" description="Helical" evidence="1">
    <location>
        <begin position="33"/>
        <end position="53"/>
    </location>
</feature>
<keyword evidence="1" id="KW-0812">Transmembrane</keyword>
<name>A0A238Z7T0_9ACTN</name>
<proteinExistence type="predicted"/>
<dbReference type="RefSeq" id="WP_089221509.1">
    <property type="nucleotide sequence ID" value="NZ_FZOF01000001.1"/>
</dbReference>
<reference evidence="2 3" key="1">
    <citation type="submission" date="2017-06" db="EMBL/GenBank/DDBJ databases">
        <authorList>
            <person name="Kim H.J."/>
            <person name="Triplett B.A."/>
        </authorList>
    </citation>
    <scope>NUCLEOTIDE SEQUENCE [LARGE SCALE GENOMIC DNA]</scope>
    <source>
        <strain evidence="2 3">CGMCC 4.1858</strain>
    </source>
</reference>
<dbReference type="OrthoDB" id="4258943at2"/>